<dbReference type="PANTHER" id="PTHR43280:SF2">
    <property type="entry name" value="HTH-TYPE TRANSCRIPTIONAL REGULATOR EXSA"/>
    <property type="match status" value="1"/>
</dbReference>
<dbReference type="Pfam" id="PF00072">
    <property type="entry name" value="Response_reg"/>
    <property type="match status" value="1"/>
</dbReference>
<dbReference type="SMART" id="SM00342">
    <property type="entry name" value="HTH_ARAC"/>
    <property type="match status" value="1"/>
</dbReference>
<dbReference type="InterPro" id="IPR009057">
    <property type="entry name" value="Homeodomain-like_sf"/>
</dbReference>
<sequence length="268" mass="30504">MTTTGTTGTGAARWRTLLVEDERPARASIRKLMQKADLPFEIVGEAEDGEEGLRLIRELRPDVVISDIDMPAMDGVRLLQAAREEGYECRFVMLTAMSEFEYARQAVEHGASGYLLKLSLDLKGIKSAMDKVAVELERMAKLRKADKWFPDKGRTGPTDHPEMNRIIGYIEEHYAEEITLKGLAEFIRMDASYVSDLFKKKTGTTLTHYIQQRRVRAAKMLLAETDGTVSDIGRRVGFENDNYFIKIFKRWCEVTPNEYRKQGSEPSP</sequence>
<evidence type="ECO:0000259" key="6">
    <source>
        <dbReference type="PROSITE" id="PS50110"/>
    </source>
</evidence>
<name>A0ABW9XX52_9BACL</name>
<dbReference type="SUPFAM" id="SSF52172">
    <property type="entry name" value="CheY-like"/>
    <property type="match status" value="1"/>
</dbReference>
<dbReference type="InterPro" id="IPR001789">
    <property type="entry name" value="Sig_transdc_resp-reg_receiver"/>
</dbReference>
<feature type="modified residue" description="4-aspartylphosphate" evidence="4">
    <location>
        <position position="67"/>
    </location>
</feature>
<keyword evidence="1" id="KW-0805">Transcription regulation</keyword>
<dbReference type="RefSeq" id="WP_161746118.1">
    <property type="nucleotide sequence ID" value="NZ_JAAAMV010000025.1"/>
</dbReference>
<dbReference type="InterPro" id="IPR018060">
    <property type="entry name" value="HTH_AraC"/>
</dbReference>
<keyword evidence="3" id="KW-0804">Transcription</keyword>
<evidence type="ECO:0000256" key="4">
    <source>
        <dbReference type="PROSITE-ProRule" id="PRU00169"/>
    </source>
</evidence>
<evidence type="ECO:0000313" key="8">
    <source>
        <dbReference type="Proteomes" id="UP000665561"/>
    </source>
</evidence>
<feature type="domain" description="Response regulatory" evidence="6">
    <location>
        <begin position="15"/>
        <end position="132"/>
    </location>
</feature>
<protein>
    <submittedName>
        <fullName evidence="7">Response regulator</fullName>
    </submittedName>
</protein>
<evidence type="ECO:0000313" key="7">
    <source>
        <dbReference type="EMBL" id="NBD27096.1"/>
    </source>
</evidence>
<dbReference type="PROSITE" id="PS00041">
    <property type="entry name" value="HTH_ARAC_FAMILY_1"/>
    <property type="match status" value="1"/>
</dbReference>
<keyword evidence="2" id="KW-0238">DNA-binding</keyword>
<dbReference type="PROSITE" id="PS50110">
    <property type="entry name" value="RESPONSE_REGULATORY"/>
    <property type="match status" value="1"/>
</dbReference>
<dbReference type="SMART" id="SM00448">
    <property type="entry name" value="REC"/>
    <property type="match status" value="1"/>
</dbReference>
<evidence type="ECO:0000256" key="3">
    <source>
        <dbReference type="ARBA" id="ARBA00023163"/>
    </source>
</evidence>
<dbReference type="Gene3D" id="1.10.10.60">
    <property type="entry name" value="Homeodomain-like"/>
    <property type="match status" value="2"/>
</dbReference>
<reference evidence="7 8" key="1">
    <citation type="submission" date="2020-01" db="EMBL/GenBank/DDBJ databases">
        <title>Paenibacillus soybeanensis sp. nov. isolated from the nodules of soybean (Glycine max(L.) Merr).</title>
        <authorList>
            <person name="Wang H."/>
        </authorList>
    </citation>
    <scope>NUCLEOTIDE SEQUENCE [LARGE SCALE GENOMIC DNA]</scope>
    <source>
        <strain evidence="7 8">T1</strain>
    </source>
</reference>
<dbReference type="Gene3D" id="3.40.50.2300">
    <property type="match status" value="1"/>
</dbReference>
<evidence type="ECO:0000256" key="1">
    <source>
        <dbReference type="ARBA" id="ARBA00023015"/>
    </source>
</evidence>
<dbReference type="PRINTS" id="PR00032">
    <property type="entry name" value="HTHARAC"/>
</dbReference>
<dbReference type="Proteomes" id="UP000665561">
    <property type="component" value="Unassembled WGS sequence"/>
</dbReference>
<accession>A0ABW9XX52</accession>
<keyword evidence="4" id="KW-0597">Phosphoprotein</keyword>
<gene>
    <name evidence="7" type="ORF">GT019_24760</name>
</gene>
<dbReference type="CDD" id="cd17536">
    <property type="entry name" value="REC_YesN-like"/>
    <property type="match status" value="1"/>
</dbReference>
<organism evidence="7 8">
    <name type="scientific">Paenibacillus glycinis</name>
    <dbReference type="NCBI Taxonomy" id="2697035"/>
    <lineage>
        <taxon>Bacteria</taxon>
        <taxon>Bacillati</taxon>
        <taxon>Bacillota</taxon>
        <taxon>Bacilli</taxon>
        <taxon>Bacillales</taxon>
        <taxon>Paenibacillaceae</taxon>
        <taxon>Paenibacillus</taxon>
    </lineage>
</organism>
<dbReference type="PROSITE" id="PS01124">
    <property type="entry name" value="HTH_ARAC_FAMILY_2"/>
    <property type="match status" value="1"/>
</dbReference>
<dbReference type="SUPFAM" id="SSF46689">
    <property type="entry name" value="Homeodomain-like"/>
    <property type="match status" value="2"/>
</dbReference>
<proteinExistence type="predicted"/>
<dbReference type="PANTHER" id="PTHR43280">
    <property type="entry name" value="ARAC-FAMILY TRANSCRIPTIONAL REGULATOR"/>
    <property type="match status" value="1"/>
</dbReference>
<evidence type="ECO:0000259" key="5">
    <source>
        <dbReference type="PROSITE" id="PS01124"/>
    </source>
</evidence>
<comment type="caution">
    <text evidence="7">The sequence shown here is derived from an EMBL/GenBank/DDBJ whole genome shotgun (WGS) entry which is preliminary data.</text>
</comment>
<dbReference type="InterPro" id="IPR011006">
    <property type="entry name" value="CheY-like_superfamily"/>
</dbReference>
<dbReference type="InterPro" id="IPR018062">
    <property type="entry name" value="HTH_AraC-typ_CS"/>
</dbReference>
<keyword evidence="8" id="KW-1185">Reference proteome</keyword>
<dbReference type="EMBL" id="JAAAMV010000025">
    <property type="protein sequence ID" value="NBD27096.1"/>
    <property type="molecule type" value="Genomic_DNA"/>
</dbReference>
<feature type="domain" description="HTH araC/xylS-type" evidence="5">
    <location>
        <begin position="164"/>
        <end position="262"/>
    </location>
</feature>
<dbReference type="Pfam" id="PF12833">
    <property type="entry name" value="HTH_18"/>
    <property type="match status" value="1"/>
</dbReference>
<dbReference type="InterPro" id="IPR020449">
    <property type="entry name" value="Tscrpt_reg_AraC-type_HTH"/>
</dbReference>
<evidence type="ECO:0000256" key="2">
    <source>
        <dbReference type="ARBA" id="ARBA00023125"/>
    </source>
</evidence>